<gene>
    <name evidence="2" type="ORF">ZIOFF_005439</name>
</gene>
<evidence type="ECO:0000256" key="1">
    <source>
        <dbReference type="SAM" id="Phobius"/>
    </source>
</evidence>
<accession>A0A8J5HQY8</accession>
<dbReference type="EMBL" id="JACMSC010000002">
    <property type="protein sequence ID" value="KAG6531623.1"/>
    <property type="molecule type" value="Genomic_DNA"/>
</dbReference>
<keyword evidence="1" id="KW-0812">Transmembrane</keyword>
<keyword evidence="1" id="KW-1133">Transmembrane helix</keyword>
<dbReference type="AlphaFoldDB" id="A0A8J5HQY8"/>
<reference evidence="2 3" key="1">
    <citation type="submission" date="2020-08" db="EMBL/GenBank/DDBJ databases">
        <title>Plant Genome Project.</title>
        <authorList>
            <person name="Zhang R.-G."/>
        </authorList>
    </citation>
    <scope>NUCLEOTIDE SEQUENCE [LARGE SCALE GENOMIC DNA]</scope>
    <source>
        <tissue evidence="2">Rhizome</tissue>
    </source>
</reference>
<protein>
    <submittedName>
        <fullName evidence="2">Uncharacterized protein</fullName>
    </submittedName>
</protein>
<sequence>MPRSIESGAVEERRMFAVRNPNRTPVVAVSSPTYTYPDPLKYVKKVTTSVVESPPPEGRKCEERENWQPNFGVHGLFPSVSSFKQYQNAAMALTNRFVEGNSVGTRFVEARQNLALPSGGILRKLAQLFETGKSHEKRSVQRAEFVVSTYMKCGRFADYWGSCERHEKKFTKPDNGIPSTAETRAKNKACQVVFSILFSFYFINIISIKIF</sequence>
<dbReference type="Proteomes" id="UP000734854">
    <property type="component" value="Unassembled WGS sequence"/>
</dbReference>
<dbReference type="PANTHER" id="PTHR37731:SF1">
    <property type="entry name" value="PEPTIDE TRANSPORTER FAMILY PROTEIN"/>
    <property type="match status" value="1"/>
</dbReference>
<evidence type="ECO:0000313" key="3">
    <source>
        <dbReference type="Proteomes" id="UP000734854"/>
    </source>
</evidence>
<dbReference type="PANTHER" id="PTHR37731">
    <property type="entry name" value="PEPTIDE TRANSPORTER FAMILY PROTEIN"/>
    <property type="match status" value="1"/>
</dbReference>
<feature type="transmembrane region" description="Helical" evidence="1">
    <location>
        <begin position="192"/>
        <end position="210"/>
    </location>
</feature>
<comment type="caution">
    <text evidence="2">The sequence shown here is derived from an EMBL/GenBank/DDBJ whole genome shotgun (WGS) entry which is preliminary data.</text>
</comment>
<organism evidence="2 3">
    <name type="scientific">Zingiber officinale</name>
    <name type="common">Ginger</name>
    <name type="synonym">Amomum zingiber</name>
    <dbReference type="NCBI Taxonomy" id="94328"/>
    <lineage>
        <taxon>Eukaryota</taxon>
        <taxon>Viridiplantae</taxon>
        <taxon>Streptophyta</taxon>
        <taxon>Embryophyta</taxon>
        <taxon>Tracheophyta</taxon>
        <taxon>Spermatophyta</taxon>
        <taxon>Magnoliopsida</taxon>
        <taxon>Liliopsida</taxon>
        <taxon>Zingiberales</taxon>
        <taxon>Zingiberaceae</taxon>
        <taxon>Zingiber</taxon>
    </lineage>
</organism>
<keyword evidence="3" id="KW-1185">Reference proteome</keyword>
<proteinExistence type="predicted"/>
<evidence type="ECO:0000313" key="2">
    <source>
        <dbReference type="EMBL" id="KAG6531623.1"/>
    </source>
</evidence>
<keyword evidence="1" id="KW-0472">Membrane</keyword>
<name>A0A8J5HQY8_ZINOF</name>